<comment type="caution">
    <text evidence="9">The sequence shown here is derived from an EMBL/GenBank/DDBJ whole genome shotgun (WGS) entry which is preliminary data.</text>
</comment>
<feature type="transmembrane region" description="Helical" evidence="7">
    <location>
        <begin position="143"/>
        <end position="164"/>
    </location>
</feature>
<reference evidence="10" key="1">
    <citation type="submission" date="2017-04" db="EMBL/GenBank/DDBJ databases">
        <title>Function of individual gut microbiota members based on whole genome sequencing of pure cultures obtained from chicken caecum.</title>
        <authorList>
            <person name="Medvecky M."/>
            <person name="Cejkova D."/>
            <person name="Polansky O."/>
            <person name="Karasova D."/>
            <person name="Kubasova T."/>
            <person name="Cizek A."/>
            <person name="Rychlik I."/>
        </authorList>
    </citation>
    <scope>NUCLEOTIDE SEQUENCE [LARGE SCALE GENOMIC DNA]</scope>
    <source>
        <strain evidence="10">An179</strain>
    </source>
</reference>
<protein>
    <submittedName>
        <fullName evidence="9">Sugar ABC transporter permease</fullName>
    </submittedName>
</protein>
<evidence type="ECO:0000256" key="3">
    <source>
        <dbReference type="ARBA" id="ARBA00022475"/>
    </source>
</evidence>
<evidence type="ECO:0000256" key="7">
    <source>
        <dbReference type="RuleBase" id="RU363032"/>
    </source>
</evidence>
<proteinExistence type="inferred from homology"/>
<comment type="similarity">
    <text evidence="7">Belongs to the binding-protein-dependent transport system permease family.</text>
</comment>
<keyword evidence="6 7" id="KW-0472">Membrane</keyword>
<feature type="transmembrane region" description="Helical" evidence="7">
    <location>
        <begin position="244"/>
        <end position="265"/>
    </location>
</feature>
<dbReference type="CDD" id="cd06261">
    <property type="entry name" value="TM_PBP2"/>
    <property type="match status" value="1"/>
</dbReference>
<evidence type="ECO:0000313" key="9">
    <source>
        <dbReference type="EMBL" id="OUP55281.1"/>
    </source>
</evidence>
<name>A0A1Y4LK76_9FIRM</name>
<evidence type="ECO:0000313" key="10">
    <source>
        <dbReference type="Proteomes" id="UP000195326"/>
    </source>
</evidence>
<dbReference type="PANTHER" id="PTHR43744">
    <property type="entry name" value="ABC TRANSPORTER PERMEASE PROTEIN MG189-RELATED-RELATED"/>
    <property type="match status" value="1"/>
</dbReference>
<dbReference type="InterPro" id="IPR000515">
    <property type="entry name" value="MetI-like"/>
</dbReference>
<dbReference type="PROSITE" id="PS50928">
    <property type="entry name" value="ABC_TM1"/>
    <property type="match status" value="1"/>
</dbReference>
<evidence type="ECO:0000259" key="8">
    <source>
        <dbReference type="PROSITE" id="PS50928"/>
    </source>
</evidence>
<evidence type="ECO:0000256" key="6">
    <source>
        <dbReference type="ARBA" id="ARBA00023136"/>
    </source>
</evidence>
<dbReference type="GO" id="GO:0055085">
    <property type="term" value="P:transmembrane transport"/>
    <property type="evidence" value="ECO:0007669"/>
    <property type="project" value="InterPro"/>
</dbReference>
<evidence type="ECO:0000256" key="4">
    <source>
        <dbReference type="ARBA" id="ARBA00022692"/>
    </source>
</evidence>
<feature type="domain" description="ABC transmembrane type-1" evidence="8">
    <location>
        <begin position="75"/>
        <end position="265"/>
    </location>
</feature>
<accession>A0A1Y4LK76</accession>
<keyword evidence="5 7" id="KW-1133">Transmembrane helix</keyword>
<sequence>MKERNKTLERALTGLDGLGKLIMILIMAFPFFWMISASFQTLQETIAVPPTLIPGQLNLDNFIEVFKTIDVWQYLGNSIIVCVCVVVLQYLIIVPAAYSLSKFSFRAKPVLFALVMLGQMIPMQITFLPIYFMFSKAGLMDTYVALIIPFISNPFGIFLLRQYFMQVPTEVIEAAKLDNASEIKVMFRIMMPMAKSALITIGLLSFISNWNNYFWPLIMTSKDAFRTLPIGIALLKDADSLQRWNVIMAGNLLLVLPMLVLYIFASKKIRNAFVYSGIK</sequence>
<feature type="transmembrane region" description="Helical" evidence="7">
    <location>
        <begin position="185"/>
        <end position="207"/>
    </location>
</feature>
<feature type="transmembrane region" description="Helical" evidence="7">
    <location>
        <begin position="21"/>
        <end position="42"/>
    </location>
</feature>
<feature type="transmembrane region" description="Helical" evidence="7">
    <location>
        <begin position="74"/>
        <end position="98"/>
    </location>
</feature>
<dbReference type="InterPro" id="IPR035906">
    <property type="entry name" value="MetI-like_sf"/>
</dbReference>
<evidence type="ECO:0000256" key="5">
    <source>
        <dbReference type="ARBA" id="ARBA00022989"/>
    </source>
</evidence>
<dbReference type="Proteomes" id="UP000195326">
    <property type="component" value="Unassembled WGS sequence"/>
</dbReference>
<gene>
    <name evidence="9" type="ORF">B5F15_15125</name>
</gene>
<dbReference type="RefSeq" id="WP_087415917.1">
    <property type="nucleotide sequence ID" value="NZ_NFKL01000029.1"/>
</dbReference>
<dbReference type="PANTHER" id="PTHR43744:SF12">
    <property type="entry name" value="ABC TRANSPORTER PERMEASE PROTEIN MG189-RELATED"/>
    <property type="match status" value="1"/>
</dbReference>
<dbReference type="EMBL" id="NFKL01000029">
    <property type="protein sequence ID" value="OUP55281.1"/>
    <property type="molecule type" value="Genomic_DNA"/>
</dbReference>
<keyword evidence="4 7" id="KW-0812">Transmembrane</keyword>
<dbReference type="Pfam" id="PF00528">
    <property type="entry name" value="BPD_transp_1"/>
    <property type="match status" value="1"/>
</dbReference>
<dbReference type="SUPFAM" id="SSF161098">
    <property type="entry name" value="MetI-like"/>
    <property type="match status" value="1"/>
</dbReference>
<dbReference type="Gene3D" id="1.10.3720.10">
    <property type="entry name" value="MetI-like"/>
    <property type="match status" value="1"/>
</dbReference>
<dbReference type="AlphaFoldDB" id="A0A1Y4LK76"/>
<evidence type="ECO:0000256" key="2">
    <source>
        <dbReference type="ARBA" id="ARBA00022448"/>
    </source>
</evidence>
<keyword evidence="3" id="KW-1003">Cell membrane</keyword>
<evidence type="ECO:0000256" key="1">
    <source>
        <dbReference type="ARBA" id="ARBA00004651"/>
    </source>
</evidence>
<feature type="transmembrane region" description="Helical" evidence="7">
    <location>
        <begin position="110"/>
        <end position="131"/>
    </location>
</feature>
<organism evidence="9 10">
    <name type="scientific">Butyricicoccus pullicaecorum</name>
    <dbReference type="NCBI Taxonomy" id="501571"/>
    <lineage>
        <taxon>Bacteria</taxon>
        <taxon>Bacillati</taxon>
        <taxon>Bacillota</taxon>
        <taxon>Clostridia</taxon>
        <taxon>Eubacteriales</taxon>
        <taxon>Butyricicoccaceae</taxon>
        <taxon>Butyricicoccus</taxon>
    </lineage>
</organism>
<keyword evidence="2 7" id="KW-0813">Transport</keyword>
<comment type="subcellular location">
    <subcellularLocation>
        <location evidence="1 7">Cell membrane</location>
        <topology evidence="1 7">Multi-pass membrane protein</topology>
    </subcellularLocation>
</comment>
<dbReference type="GO" id="GO:0005886">
    <property type="term" value="C:plasma membrane"/>
    <property type="evidence" value="ECO:0007669"/>
    <property type="project" value="UniProtKB-SubCell"/>
</dbReference>